<dbReference type="PANTHER" id="PTHR33164:SF106">
    <property type="entry name" value="TRANSCRIPTIONAL REGULATORY PROTEIN"/>
    <property type="match status" value="1"/>
</dbReference>
<dbReference type="PROSITE" id="PS50995">
    <property type="entry name" value="HTH_MARR_2"/>
    <property type="match status" value="1"/>
</dbReference>
<proteinExistence type="predicted"/>
<dbReference type="Gene3D" id="1.10.10.10">
    <property type="entry name" value="Winged helix-like DNA-binding domain superfamily/Winged helix DNA-binding domain"/>
    <property type="match status" value="1"/>
</dbReference>
<feature type="domain" description="HTH marR-type" evidence="2">
    <location>
        <begin position="21"/>
        <end position="157"/>
    </location>
</feature>
<accession>A0ABU4KJJ3</accession>
<dbReference type="PANTHER" id="PTHR33164">
    <property type="entry name" value="TRANSCRIPTIONAL REGULATOR, MARR FAMILY"/>
    <property type="match status" value="1"/>
</dbReference>
<dbReference type="RefSeq" id="WP_319013793.1">
    <property type="nucleotide sequence ID" value="NZ_JAWJZF010000528.1"/>
</dbReference>
<evidence type="ECO:0000313" key="3">
    <source>
        <dbReference type="EMBL" id="MDX2297649.1"/>
    </source>
</evidence>
<dbReference type="SUPFAM" id="SSF46785">
    <property type="entry name" value="Winged helix' DNA-binding domain"/>
    <property type="match status" value="1"/>
</dbReference>
<reference evidence="3 4" key="1">
    <citation type="submission" date="2023-10" db="EMBL/GenBank/DDBJ databases">
        <authorList>
            <person name="Wang X.X."/>
        </authorList>
    </citation>
    <scope>NUCLEOTIDE SEQUENCE [LARGE SCALE GENOMIC DNA]</scope>
    <source>
        <strain evidence="3 4">NBRC 12816</strain>
    </source>
</reference>
<dbReference type="EMBL" id="JAWJZF010000528">
    <property type="protein sequence ID" value="MDX2297649.1"/>
    <property type="molecule type" value="Genomic_DNA"/>
</dbReference>
<comment type="caution">
    <text evidence="3">The sequence shown here is derived from an EMBL/GenBank/DDBJ whole genome shotgun (WGS) entry which is preliminary data.</text>
</comment>
<gene>
    <name evidence="3" type="ORF">R2363_36405</name>
</gene>
<feature type="region of interest" description="Disordered" evidence="1">
    <location>
        <begin position="1"/>
        <end position="22"/>
    </location>
</feature>
<evidence type="ECO:0000259" key="2">
    <source>
        <dbReference type="PROSITE" id="PS50995"/>
    </source>
</evidence>
<evidence type="ECO:0000256" key="1">
    <source>
        <dbReference type="SAM" id="MobiDB-lite"/>
    </source>
</evidence>
<organism evidence="3 4">
    <name type="scientific">Streptomyces roseolus</name>
    <dbReference type="NCBI Taxonomy" id="67358"/>
    <lineage>
        <taxon>Bacteria</taxon>
        <taxon>Bacillati</taxon>
        <taxon>Actinomycetota</taxon>
        <taxon>Actinomycetes</taxon>
        <taxon>Kitasatosporales</taxon>
        <taxon>Streptomycetaceae</taxon>
        <taxon>Streptomyces</taxon>
    </lineage>
</organism>
<dbReference type="InterPro" id="IPR039422">
    <property type="entry name" value="MarR/SlyA-like"/>
</dbReference>
<keyword evidence="4" id="KW-1185">Reference proteome</keyword>
<dbReference type="SMART" id="SM00347">
    <property type="entry name" value="HTH_MARR"/>
    <property type="match status" value="1"/>
</dbReference>
<dbReference type="InterPro" id="IPR000835">
    <property type="entry name" value="HTH_MarR-typ"/>
</dbReference>
<dbReference type="Pfam" id="PF01047">
    <property type="entry name" value="MarR"/>
    <property type="match status" value="1"/>
</dbReference>
<dbReference type="InterPro" id="IPR036388">
    <property type="entry name" value="WH-like_DNA-bd_sf"/>
</dbReference>
<dbReference type="Proteomes" id="UP001278571">
    <property type="component" value="Unassembled WGS sequence"/>
</dbReference>
<evidence type="ECO:0000313" key="4">
    <source>
        <dbReference type="Proteomes" id="UP001278571"/>
    </source>
</evidence>
<feature type="compositionally biased region" description="Basic and acidic residues" evidence="1">
    <location>
        <begin position="9"/>
        <end position="22"/>
    </location>
</feature>
<sequence>MSEQTPDGRAQDRQGQDRRERAEVVAALTTAGRDSSAASVAFHSAIAARQDLGATETKTLDLLERHGPLTAKELAGHSGLAPASVTGLVDRLERKGYVRRVKHPTDKRRVLIEPRPEKLAELAPLFDDWAREVHELYEEFSTAELRTVLRFLTGATERQRAATRRLSDAED</sequence>
<protein>
    <submittedName>
        <fullName evidence="3">MarR family transcriptional regulator</fullName>
    </submittedName>
</protein>
<dbReference type="InterPro" id="IPR036390">
    <property type="entry name" value="WH_DNA-bd_sf"/>
</dbReference>
<name>A0ABU4KJJ3_9ACTN</name>